<evidence type="ECO:0000256" key="2">
    <source>
        <dbReference type="ARBA" id="ARBA00022738"/>
    </source>
</evidence>
<dbReference type="Gene3D" id="1.25.10.10">
    <property type="entry name" value="Leucine-rich Repeat Variant"/>
    <property type="match status" value="2"/>
</dbReference>
<evidence type="ECO:0000313" key="3">
    <source>
        <dbReference type="EMBL" id="MFG3818318.1"/>
    </source>
</evidence>
<organism evidence="3 4">
    <name type="scientific">Limnothrix redekei LRLZ20PSL1</name>
    <dbReference type="NCBI Taxonomy" id="3112953"/>
    <lineage>
        <taxon>Bacteria</taxon>
        <taxon>Bacillati</taxon>
        <taxon>Cyanobacteriota</taxon>
        <taxon>Cyanophyceae</taxon>
        <taxon>Pseudanabaenales</taxon>
        <taxon>Pseudanabaenaceae</taxon>
        <taxon>Limnothrix</taxon>
    </lineage>
</organism>
<dbReference type="Proteomes" id="UP001604335">
    <property type="component" value="Unassembled WGS sequence"/>
</dbReference>
<keyword evidence="4" id="KW-1185">Reference proteome</keyword>
<evidence type="ECO:0000313" key="4">
    <source>
        <dbReference type="Proteomes" id="UP001604335"/>
    </source>
</evidence>
<reference evidence="4" key="1">
    <citation type="journal article" date="2024" name="Algal Res.">
        <title>Biochemical, toxicological and genomic investigation of a high-biomass producing Limnothrix strain isolated from Italian shallow drinking water reservoir.</title>
        <authorList>
            <person name="Simonazzi M."/>
            <person name="Shishido T.K."/>
            <person name="Delbaje E."/>
            <person name="Wahlsten M."/>
            <person name="Fewer D.P."/>
            <person name="Sivonen K."/>
            <person name="Pezzolesi L."/>
            <person name="Pistocchi R."/>
        </authorList>
    </citation>
    <scope>NUCLEOTIDE SEQUENCE [LARGE SCALE GENOMIC DNA]</scope>
    <source>
        <strain evidence="4">LRLZ20PSL1</strain>
    </source>
</reference>
<dbReference type="PANTHER" id="PTHR12697">
    <property type="entry name" value="PBS LYASE HEAT-LIKE PROTEIN"/>
    <property type="match status" value="1"/>
</dbReference>
<gene>
    <name evidence="3" type="ORF">VPK24_11775</name>
</gene>
<dbReference type="InterPro" id="IPR016024">
    <property type="entry name" value="ARM-type_fold"/>
</dbReference>
<keyword evidence="1" id="KW-0042">Antenna complex</keyword>
<evidence type="ECO:0000256" key="1">
    <source>
        <dbReference type="ARBA" id="ARBA00022549"/>
    </source>
</evidence>
<sequence length="235" mass="25757">MPDPNLDRIADQLESPNSRDRLLGLTALRDVSPVDAVPLIKKVLNDDHLQVRTMAVFALGLKPTEECFDLLMGLLADKDYSIRANAAGALGYLHDTRAVEPLIRLFYEDTDWLVRFSAAVSLGNLGDPRARKTLIDALDSAEVIVQQAAIAALGEVGAVEATERMLTFVQSDDWLVRQRLAESLGKLPSEKSRSALKYLAKDSHPQVAEAARYGLQQLDQLDQPSNPAADQPLDS</sequence>
<dbReference type="SMART" id="SM00567">
    <property type="entry name" value="EZ_HEAT"/>
    <property type="match status" value="6"/>
</dbReference>
<comment type="caution">
    <text evidence="3">The sequence shown here is derived from an EMBL/GenBank/DDBJ whole genome shotgun (WGS) entry which is preliminary data.</text>
</comment>
<dbReference type="RefSeq" id="WP_393013581.1">
    <property type="nucleotide sequence ID" value="NZ_JAZAQF010000069.1"/>
</dbReference>
<proteinExistence type="predicted"/>
<accession>A0ABW7CBS6</accession>
<dbReference type="Pfam" id="PF13646">
    <property type="entry name" value="HEAT_2"/>
    <property type="match status" value="1"/>
</dbReference>
<dbReference type="PANTHER" id="PTHR12697:SF39">
    <property type="entry name" value="SLR1687 PROTEIN"/>
    <property type="match status" value="1"/>
</dbReference>
<dbReference type="InterPro" id="IPR004155">
    <property type="entry name" value="PBS_lyase_HEAT"/>
</dbReference>
<dbReference type="InterPro" id="IPR011989">
    <property type="entry name" value="ARM-like"/>
</dbReference>
<keyword evidence="2" id="KW-0605">Phycobilisome</keyword>
<dbReference type="EMBL" id="JAZAQF010000069">
    <property type="protein sequence ID" value="MFG3818318.1"/>
    <property type="molecule type" value="Genomic_DNA"/>
</dbReference>
<dbReference type="SUPFAM" id="SSF48371">
    <property type="entry name" value="ARM repeat"/>
    <property type="match status" value="1"/>
</dbReference>
<name>A0ABW7CBS6_9CYAN</name>
<protein>
    <submittedName>
        <fullName evidence="3">HEAT repeat domain-containing protein</fullName>
    </submittedName>
</protein>